<dbReference type="Gene3D" id="1.10.340.30">
    <property type="entry name" value="Hypothetical protein, domain 2"/>
    <property type="match status" value="1"/>
</dbReference>
<dbReference type="EC" id="3.2.2.21" evidence="3"/>
<dbReference type="RefSeq" id="WP_070403407.1">
    <property type="nucleotide sequence ID" value="NZ_BJVW01000005.1"/>
</dbReference>
<dbReference type="GO" id="GO:0006307">
    <property type="term" value="P:DNA alkylation repair"/>
    <property type="evidence" value="ECO:0007669"/>
    <property type="project" value="TreeGrafter"/>
</dbReference>
<dbReference type="InterPro" id="IPR003265">
    <property type="entry name" value="HhH-GPD_domain"/>
</dbReference>
<gene>
    <name evidence="7" type="ORF">A0U89_12950</name>
</gene>
<dbReference type="KEGG" id="kba:A0U89_12950"/>
<evidence type="ECO:0000256" key="4">
    <source>
        <dbReference type="ARBA" id="ARBA00022763"/>
    </source>
</evidence>
<dbReference type="SMART" id="SM00478">
    <property type="entry name" value="ENDO3c"/>
    <property type="match status" value="1"/>
</dbReference>
<dbReference type="Proteomes" id="UP000179145">
    <property type="component" value="Chromosome"/>
</dbReference>
<dbReference type="CDD" id="cd00056">
    <property type="entry name" value="ENDO3c"/>
    <property type="match status" value="1"/>
</dbReference>
<sequence length="218" mass="23843">MHEIVSPDDDRLYQCLGADPDVRALIERIGPCRLRGEDGMAPYQSLLRAIIGQQLHGRAAQAILGRVKALSGGDFPTPEAMLSLPDADLRACGLSAAKLAAMQGVARARLEGLVPSAEEATGLSDEELIARLVTLRGIGRWTVEMLLIFTLNRPDIMPVDDYGVRAGWRRIKNLDELPKPKALKEATIAFSPYRSALAWYLWRASEEGKSVQNPLTGI</sequence>
<feature type="domain" description="HhH-GPD" evidence="6">
    <location>
        <begin position="51"/>
        <end position="206"/>
    </location>
</feature>
<dbReference type="eggNOG" id="COG0122">
    <property type="taxonomic scope" value="Bacteria"/>
</dbReference>
<dbReference type="InterPro" id="IPR000035">
    <property type="entry name" value="Alkylbase_DNA_glycsylse_CS"/>
</dbReference>
<dbReference type="InterPro" id="IPR051912">
    <property type="entry name" value="Alkylbase_DNA_Glycosylase/TA"/>
</dbReference>
<keyword evidence="8" id="KW-1185">Reference proteome</keyword>
<dbReference type="SUPFAM" id="SSF48150">
    <property type="entry name" value="DNA-glycosylase"/>
    <property type="match status" value="1"/>
</dbReference>
<organism evidence="7 8">
    <name type="scientific">Kozakia baliensis</name>
    <dbReference type="NCBI Taxonomy" id="153496"/>
    <lineage>
        <taxon>Bacteria</taxon>
        <taxon>Pseudomonadati</taxon>
        <taxon>Pseudomonadota</taxon>
        <taxon>Alphaproteobacteria</taxon>
        <taxon>Acetobacterales</taxon>
        <taxon>Acetobacteraceae</taxon>
        <taxon>Kozakia</taxon>
    </lineage>
</organism>
<dbReference type="PANTHER" id="PTHR43003">
    <property type="entry name" value="DNA-3-METHYLADENINE GLYCOSYLASE"/>
    <property type="match status" value="1"/>
</dbReference>
<keyword evidence="4" id="KW-0227">DNA damage</keyword>
<dbReference type="GO" id="GO:0006285">
    <property type="term" value="P:base-excision repair, AP site formation"/>
    <property type="evidence" value="ECO:0007669"/>
    <property type="project" value="TreeGrafter"/>
</dbReference>
<evidence type="ECO:0000256" key="1">
    <source>
        <dbReference type="ARBA" id="ARBA00000086"/>
    </source>
</evidence>
<protein>
    <recommendedName>
        <fullName evidence="3">DNA-3-methyladenine glycosylase II</fullName>
        <ecNumber evidence="3">3.2.2.21</ecNumber>
    </recommendedName>
</protein>
<evidence type="ECO:0000313" key="8">
    <source>
        <dbReference type="Proteomes" id="UP000179145"/>
    </source>
</evidence>
<dbReference type="GO" id="GO:0032993">
    <property type="term" value="C:protein-DNA complex"/>
    <property type="evidence" value="ECO:0007669"/>
    <property type="project" value="TreeGrafter"/>
</dbReference>
<dbReference type="Gene3D" id="1.10.1670.40">
    <property type="match status" value="1"/>
</dbReference>
<name>A0A1D8UW62_9PROT</name>
<keyword evidence="5" id="KW-0234">DNA repair</keyword>
<evidence type="ECO:0000313" key="7">
    <source>
        <dbReference type="EMBL" id="AOX17884.1"/>
    </source>
</evidence>
<evidence type="ECO:0000256" key="3">
    <source>
        <dbReference type="ARBA" id="ARBA00012000"/>
    </source>
</evidence>
<dbReference type="GO" id="GO:0008725">
    <property type="term" value="F:DNA-3-methyladenine glycosylase activity"/>
    <property type="evidence" value="ECO:0007669"/>
    <property type="project" value="TreeGrafter"/>
</dbReference>
<comment type="similarity">
    <text evidence="2">Belongs to the alkylbase DNA glycosidase AlkA family.</text>
</comment>
<dbReference type="PROSITE" id="PS00516">
    <property type="entry name" value="ALKYLBASE_DNA_GLYCOS"/>
    <property type="match status" value="1"/>
</dbReference>
<accession>A0A1D8UW62</accession>
<dbReference type="GO" id="GO:0043916">
    <property type="term" value="F:DNA-7-methylguanine glycosylase activity"/>
    <property type="evidence" value="ECO:0007669"/>
    <property type="project" value="TreeGrafter"/>
</dbReference>
<dbReference type="InterPro" id="IPR011257">
    <property type="entry name" value="DNA_glycosylase"/>
</dbReference>
<dbReference type="FunFam" id="1.10.340.30:FF:000004">
    <property type="entry name" value="DNA-3-methyladenine glycosylase II"/>
    <property type="match status" value="1"/>
</dbReference>
<comment type="catalytic activity">
    <reaction evidence="1">
        <text>Hydrolysis of alkylated DNA, releasing 3-methyladenine, 3-methylguanine, 7-methylguanine and 7-methyladenine.</text>
        <dbReference type="EC" id="3.2.2.21"/>
    </reaction>
</comment>
<evidence type="ECO:0000256" key="5">
    <source>
        <dbReference type="ARBA" id="ARBA00023204"/>
    </source>
</evidence>
<evidence type="ECO:0000259" key="6">
    <source>
        <dbReference type="SMART" id="SM00478"/>
    </source>
</evidence>
<dbReference type="AlphaFoldDB" id="A0A1D8UW62"/>
<dbReference type="EMBL" id="CP014674">
    <property type="protein sequence ID" value="AOX17884.1"/>
    <property type="molecule type" value="Genomic_DNA"/>
</dbReference>
<evidence type="ECO:0000256" key="2">
    <source>
        <dbReference type="ARBA" id="ARBA00010817"/>
    </source>
</evidence>
<dbReference type="GO" id="GO:0032131">
    <property type="term" value="F:alkylated DNA binding"/>
    <property type="evidence" value="ECO:0007669"/>
    <property type="project" value="TreeGrafter"/>
</dbReference>
<proteinExistence type="inferred from homology"/>
<reference evidence="7 8" key="1">
    <citation type="journal article" date="2016" name="Microb. Cell Fact.">
        <title>Dissection of exopolysaccharide biosynthesis in Kozakia baliensis.</title>
        <authorList>
            <person name="Brandt J.U."/>
            <person name="Jakob F."/>
            <person name="Behr J."/>
            <person name="Geissler A.J."/>
            <person name="Vogel R.F."/>
        </authorList>
    </citation>
    <scope>NUCLEOTIDE SEQUENCE [LARGE SCALE GENOMIC DNA]</scope>
    <source>
        <strain evidence="7 8">DSM 14400</strain>
    </source>
</reference>
<dbReference type="PANTHER" id="PTHR43003:SF5">
    <property type="entry name" value="DNA-3-METHYLADENINE GLYCOSYLASE"/>
    <property type="match status" value="1"/>
</dbReference>
<dbReference type="STRING" id="153496.A0U89_12950"/>
<dbReference type="Pfam" id="PF00730">
    <property type="entry name" value="HhH-GPD"/>
    <property type="match status" value="1"/>
</dbReference>